<name>A0AAD9Q0Z4_ACRCE</name>
<evidence type="ECO:0000313" key="2">
    <source>
        <dbReference type="EMBL" id="KAK2552628.1"/>
    </source>
</evidence>
<evidence type="ECO:0000256" key="1">
    <source>
        <dbReference type="SAM" id="MobiDB-lite"/>
    </source>
</evidence>
<organism evidence="2 3">
    <name type="scientific">Acropora cervicornis</name>
    <name type="common">Staghorn coral</name>
    <dbReference type="NCBI Taxonomy" id="6130"/>
    <lineage>
        <taxon>Eukaryota</taxon>
        <taxon>Metazoa</taxon>
        <taxon>Cnidaria</taxon>
        <taxon>Anthozoa</taxon>
        <taxon>Hexacorallia</taxon>
        <taxon>Scleractinia</taxon>
        <taxon>Astrocoeniina</taxon>
        <taxon>Acroporidae</taxon>
        <taxon>Acropora</taxon>
    </lineage>
</organism>
<comment type="caution">
    <text evidence="2">The sequence shown here is derived from an EMBL/GenBank/DDBJ whole genome shotgun (WGS) entry which is preliminary data.</text>
</comment>
<accession>A0AAD9Q0Z4</accession>
<dbReference type="Proteomes" id="UP001249851">
    <property type="component" value="Unassembled WGS sequence"/>
</dbReference>
<reference evidence="2" key="2">
    <citation type="journal article" date="2023" name="Science">
        <title>Genomic signatures of disease resistance in endangered staghorn corals.</title>
        <authorList>
            <person name="Vollmer S.V."/>
            <person name="Selwyn J.D."/>
            <person name="Despard B.A."/>
            <person name="Roesel C.L."/>
        </authorList>
    </citation>
    <scope>NUCLEOTIDE SEQUENCE</scope>
    <source>
        <strain evidence="2">K2</strain>
    </source>
</reference>
<keyword evidence="3" id="KW-1185">Reference proteome</keyword>
<sequence>MLEAGIIEEVTEPTECCAPMVPVFKHNDHKPLITQNNHQDFDKVPLRFQRRLMRLMRFKATAEHVPGKQQVVADSLSRNPLSVQSSDTEEDVKAFVDAADIASEDGRDQL</sequence>
<dbReference type="EMBL" id="JARQWQ010000085">
    <property type="protein sequence ID" value="KAK2552628.1"/>
    <property type="molecule type" value="Genomic_DNA"/>
</dbReference>
<gene>
    <name evidence="2" type="ORF">P5673_026290</name>
</gene>
<feature type="compositionally biased region" description="Polar residues" evidence="1">
    <location>
        <begin position="76"/>
        <end position="86"/>
    </location>
</feature>
<dbReference type="AlphaFoldDB" id="A0AAD9Q0Z4"/>
<evidence type="ECO:0000313" key="3">
    <source>
        <dbReference type="Proteomes" id="UP001249851"/>
    </source>
</evidence>
<feature type="region of interest" description="Disordered" evidence="1">
    <location>
        <begin position="66"/>
        <end position="90"/>
    </location>
</feature>
<protein>
    <submittedName>
        <fullName evidence="2">Uncharacterized protein</fullName>
    </submittedName>
</protein>
<reference evidence="2" key="1">
    <citation type="journal article" date="2023" name="G3 (Bethesda)">
        <title>Whole genome assembly and annotation of the endangered Caribbean coral Acropora cervicornis.</title>
        <authorList>
            <person name="Selwyn J.D."/>
            <person name="Vollmer S.V."/>
        </authorList>
    </citation>
    <scope>NUCLEOTIDE SEQUENCE</scope>
    <source>
        <strain evidence="2">K2</strain>
    </source>
</reference>
<proteinExistence type="predicted"/>